<reference evidence="9 10" key="1">
    <citation type="submission" date="2019-01" db="EMBL/GenBank/DDBJ databases">
        <title>Insights into ecological role of a new deltaproteobacterial order Candidatus Sinidesulfobacterales (Sva0485) by metagenomics and metatranscriptomics.</title>
        <authorList>
            <person name="Tan S."/>
            <person name="Liu J."/>
            <person name="Fang Y."/>
            <person name="Hedlund B.P."/>
            <person name="Lian Z.H."/>
            <person name="Huang L.Y."/>
            <person name="Li J.T."/>
            <person name="Huang L.N."/>
            <person name="Li W.J."/>
            <person name="Jiang H.C."/>
            <person name="Dong H.L."/>
            <person name="Shu W.S."/>
        </authorList>
    </citation>
    <scope>NUCLEOTIDE SEQUENCE [LARGE SCALE GENOMIC DNA]</scope>
    <source>
        <strain evidence="9">AP3</strain>
    </source>
</reference>
<gene>
    <name evidence="9" type="primary">flgM</name>
    <name evidence="9" type="ORF">EVJ47_05050</name>
</gene>
<dbReference type="AlphaFoldDB" id="A0A519BB78"/>
<evidence type="ECO:0000256" key="7">
    <source>
        <dbReference type="SAM" id="MobiDB-lite"/>
    </source>
</evidence>
<evidence type="ECO:0000259" key="8">
    <source>
        <dbReference type="Pfam" id="PF04316"/>
    </source>
</evidence>
<protein>
    <recommendedName>
        <fullName evidence="2">Negative regulator of flagellin synthesis</fullName>
    </recommendedName>
</protein>
<feature type="region of interest" description="Disordered" evidence="7">
    <location>
        <begin position="1"/>
        <end position="33"/>
    </location>
</feature>
<keyword evidence="4" id="KW-1005">Bacterial flagellum biogenesis</keyword>
<keyword evidence="9" id="KW-0282">Flagellum</keyword>
<keyword evidence="6" id="KW-0804">Transcription</keyword>
<keyword evidence="9" id="KW-0966">Cell projection</keyword>
<dbReference type="GO" id="GO:0044781">
    <property type="term" value="P:bacterial-type flagellum organization"/>
    <property type="evidence" value="ECO:0007669"/>
    <property type="project" value="UniProtKB-KW"/>
</dbReference>
<evidence type="ECO:0000256" key="5">
    <source>
        <dbReference type="ARBA" id="ARBA00023015"/>
    </source>
</evidence>
<dbReference type="InterPro" id="IPR035890">
    <property type="entry name" value="Anti-sigma-28_factor_FlgM_sf"/>
</dbReference>
<evidence type="ECO:0000256" key="3">
    <source>
        <dbReference type="ARBA" id="ARBA00022491"/>
    </source>
</evidence>
<organism evidence="9 10">
    <name type="scientific">Candidatus Acidulodesulfobacterium ferriphilum</name>
    <dbReference type="NCBI Taxonomy" id="2597223"/>
    <lineage>
        <taxon>Bacteria</taxon>
        <taxon>Deltaproteobacteria</taxon>
        <taxon>Candidatus Acidulodesulfobacterales</taxon>
        <taxon>Candidatus Acidulodesulfobacterium</taxon>
    </lineage>
</organism>
<accession>A0A519BB78</accession>
<feature type="compositionally biased region" description="Polar residues" evidence="7">
    <location>
        <begin position="16"/>
        <end position="33"/>
    </location>
</feature>
<sequence>MTIQISNVPPVINEVPESNGNKTRGANLQTGQTAGDEVNISDSASFAGNLKSSIDSASAAGPAKLNGIKQQVASGNYADSSKIAEGLLKNLAITNE</sequence>
<keyword evidence="3" id="KW-0678">Repressor</keyword>
<dbReference type="InterPro" id="IPR031316">
    <property type="entry name" value="FlgM_C"/>
</dbReference>
<dbReference type="SUPFAM" id="SSF101498">
    <property type="entry name" value="Anti-sigma factor FlgM"/>
    <property type="match status" value="1"/>
</dbReference>
<dbReference type="Pfam" id="PF04316">
    <property type="entry name" value="FlgM"/>
    <property type="match status" value="1"/>
</dbReference>
<keyword evidence="5" id="KW-0805">Transcription regulation</keyword>
<evidence type="ECO:0000313" key="10">
    <source>
        <dbReference type="Proteomes" id="UP000320813"/>
    </source>
</evidence>
<evidence type="ECO:0000256" key="1">
    <source>
        <dbReference type="ARBA" id="ARBA00005322"/>
    </source>
</evidence>
<evidence type="ECO:0000313" key="9">
    <source>
        <dbReference type="EMBL" id="RZD14539.1"/>
    </source>
</evidence>
<dbReference type="InterPro" id="IPR007412">
    <property type="entry name" value="FlgM"/>
</dbReference>
<keyword evidence="9" id="KW-0969">Cilium</keyword>
<comment type="caution">
    <text evidence="9">The sequence shown here is derived from an EMBL/GenBank/DDBJ whole genome shotgun (WGS) entry which is preliminary data.</text>
</comment>
<dbReference type="EMBL" id="SGBD01000002">
    <property type="protein sequence ID" value="RZD14539.1"/>
    <property type="molecule type" value="Genomic_DNA"/>
</dbReference>
<evidence type="ECO:0000256" key="4">
    <source>
        <dbReference type="ARBA" id="ARBA00022795"/>
    </source>
</evidence>
<proteinExistence type="inferred from homology"/>
<dbReference type="GO" id="GO:0045892">
    <property type="term" value="P:negative regulation of DNA-templated transcription"/>
    <property type="evidence" value="ECO:0007669"/>
    <property type="project" value="InterPro"/>
</dbReference>
<name>A0A519BB78_9DELT</name>
<dbReference type="Proteomes" id="UP000320813">
    <property type="component" value="Unassembled WGS sequence"/>
</dbReference>
<comment type="similarity">
    <text evidence="1">Belongs to the FlgM family.</text>
</comment>
<dbReference type="NCBIfam" id="TIGR03824">
    <property type="entry name" value="FlgM_jcvi"/>
    <property type="match status" value="1"/>
</dbReference>
<feature type="domain" description="Anti-sigma-28 factor FlgM C-terminal" evidence="8">
    <location>
        <begin position="36"/>
        <end position="89"/>
    </location>
</feature>
<evidence type="ECO:0000256" key="2">
    <source>
        <dbReference type="ARBA" id="ARBA00017823"/>
    </source>
</evidence>
<evidence type="ECO:0000256" key="6">
    <source>
        <dbReference type="ARBA" id="ARBA00023163"/>
    </source>
</evidence>